<evidence type="ECO:0000256" key="1">
    <source>
        <dbReference type="ARBA" id="ARBA00004236"/>
    </source>
</evidence>
<dbReference type="GO" id="GO:0009002">
    <property type="term" value="F:serine-type D-Ala-D-Ala carboxypeptidase activity"/>
    <property type="evidence" value="ECO:0007669"/>
    <property type="project" value="UniProtKB-EC"/>
</dbReference>
<evidence type="ECO:0000256" key="6">
    <source>
        <dbReference type="ARBA" id="ARBA00022645"/>
    </source>
</evidence>
<dbReference type="InterPro" id="IPR012338">
    <property type="entry name" value="Beta-lactam/transpept-like"/>
</dbReference>
<keyword evidence="10" id="KW-0378">Hydrolase</keyword>
<keyword evidence="11" id="KW-0133">Cell shape</keyword>
<dbReference type="InterPro" id="IPR001264">
    <property type="entry name" value="Glyco_trans_51"/>
</dbReference>
<keyword evidence="9" id="KW-0808">Transferase</keyword>
<evidence type="ECO:0000259" key="19">
    <source>
        <dbReference type="Pfam" id="PF00905"/>
    </source>
</evidence>
<evidence type="ECO:0000256" key="10">
    <source>
        <dbReference type="ARBA" id="ARBA00022801"/>
    </source>
</evidence>
<evidence type="ECO:0000313" key="22">
    <source>
        <dbReference type="Proteomes" id="UP000262954"/>
    </source>
</evidence>
<dbReference type="RefSeq" id="WP_009318664.1">
    <property type="nucleotide sequence ID" value="NZ_CABKQP010000004.1"/>
</dbReference>
<dbReference type="GO" id="GO:0008955">
    <property type="term" value="F:peptidoglycan glycosyltransferase activity"/>
    <property type="evidence" value="ECO:0007669"/>
    <property type="project" value="UniProtKB-EC"/>
</dbReference>
<evidence type="ECO:0000256" key="14">
    <source>
        <dbReference type="ARBA" id="ARBA00023268"/>
    </source>
</evidence>
<proteinExistence type="inferred from homology"/>
<dbReference type="InterPro" id="IPR023346">
    <property type="entry name" value="Lysozyme-like_dom_sf"/>
</dbReference>
<feature type="domain" description="Penicillin-binding protein transpeptidase" evidence="19">
    <location>
        <begin position="455"/>
        <end position="700"/>
    </location>
</feature>
<keyword evidence="7" id="KW-0645">Protease</keyword>
<comment type="pathway">
    <text evidence="2">Cell wall biogenesis; peptidoglycan biosynthesis.</text>
</comment>
<dbReference type="SUPFAM" id="SSF56601">
    <property type="entry name" value="beta-lactamase/transpeptidase-like"/>
    <property type="match status" value="1"/>
</dbReference>
<organism evidence="21 22">
    <name type="scientific">Coprobacter fastidiosus</name>
    <dbReference type="NCBI Taxonomy" id="1099853"/>
    <lineage>
        <taxon>Bacteria</taxon>
        <taxon>Pseudomonadati</taxon>
        <taxon>Bacteroidota</taxon>
        <taxon>Bacteroidia</taxon>
        <taxon>Bacteroidales</taxon>
        <taxon>Barnesiellaceae</taxon>
        <taxon>Coprobacter</taxon>
    </lineage>
</organism>
<evidence type="ECO:0000256" key="2">
    <source>
        <dbReference type="ARBA" id="ARBA00004752"/>
    </source>
</evidence>
<evidence type="ECO:0000256" key="17">
    <source>
        <dbReference type="ARBA" id="ARBA00049902"/>
    </source>
</evidence>
<keyword evidence="18" id="KW-0812">Transmembrane</keyword>
<dbReference type="GO" id="GO:0008360">
    <property type="term" value="P:regulation of cell shape"/>
    <property type="evidence" value="ECO:0007669"/>
    <property type="project" value="UniProtKB-KW"/>
</dbReference>
<dbReference type="Proteomes" id="UP000262954">
    <property type="component" value="Unassembled WGS sequence"/>
</dbReference>
<reference evidence="21 22" key="1">
    <citation type="journal article" date="2018" name="Nat. Biotechnol.">
        <title>A standardized bacterial taxonomy based on genome phylogeny substantially revises the tree of life.</title>
        <authorList>
            <person name="Parks D.H."/>
            <person name="Chuvochina M."/>
            <person name="Waite D.W."/>
            <person name="Rinke C."/>
            <person name="Skarshewski A."/>
            <person name="Chaumeil P.A."/>
            <person name="Hugenholtz P."/>
        </authorList>
    </citation>
    <scope>NUCLEOTIDE SEQUENCE [LARGE SCALE GENOMIC DNA]</scope>
    <source>
        <strain evidence="21">UBA11482</strain>
    </source>
</reference>
<evidence type="ECO:0000256" key="11">
    <source>
        <dbReference type="ARBA" id="ARBA00022960"/>
    </source>
</evidence>
<feature type="transmembrane region" description="Helical" evidence="18">
    <location>
        <begin position="47"/>
        <end position="70"/>
    </location>
</feature>
<comment type="catalytic activity">
    <reaction evidence="16">
        <text>Preferential cleavage: (Ac)2-L-Lys-D-Ala-|-D-Ala. Also transpeptidation of peptidyl-alanyl moieties that are N-acyl substituents of D-alanine.</text>
        <dbReference type="EC" id="3.4.16.4"/>
    </reaction>
</comment>
<comment type="catalytic activity">
    <reaction evidence="17">
        <text>[GlcNAc-(1-&gt;4)-Mur2Ac(oyl-L-Ala-gamma-D-Glu-L-Lys-D-Ala-D-Ala)](n)-di-trans,octa-cis-undecaprenyl diphosphate + beta-D-GlcNAc-(1-&gt;4)-Mur2Ac(oyl-L-Ala-gamma-D-Glu-L-Lys-D-Ala-D-Ala)-di-trans,octa-cis-undecaprenyl diphosphate = [GlcNAc-(1-&gt;4)-Mur2Ac(oyl-L-Ala-gamma-D-Glu-L-Lys-D-Ala-D-Ala)](n+1)-di-trans,octa-cis-undecaprenyl diphosphate + di-trans,octa-cis-undecaprenyl diphosphate + H(+)</text>
        <dbReference type="Rhea" id="RHEA:23708"/>
        <dbReference type="Rhea" id="RHEA-COMP:9602"/>
        <dbReference type="Rhea" id="RHEA-COMP:9603"/>
        <dbReference type="ChEBI" id="CHEBI:15378"/>
        <dbReference type="ChEBI" id="CHEBI:58405"/>
        <dbReference type="ChEBI" id="CHEBI:60033"/>
        <dbReference type="ChEBI" id="CHEBI:78435"/>
        <dbReference type="EC" id="2.4.99.28"/>
    </reaction>
</comment>
<dbReference type="GO" id="GO:0009252">
    <property type="term" value="P:peptidoglycan biosynthetic process"/>
    <property type="evidence" value="ECO:0007669"/>
    <property type="project" value="UniProtKB-KW"/>
</dbReference>
<keyword evidence="14" id="KW-0511">Multifunctional enzyme</keyword>
<dbReference type="Pfam" id="PF00905">
    <property type="entry name" value="Transpeptidase"/>
    <property type="match status" value="1"/>
</dbReference>
<keyword evidence="15" id="KW-0961">Cell wall biogenesis/degradation</keyword>
<evidence type="ECO:0000256" key="9">
    <source>
        <dbReference type="ARBA" id="ARBA00022679"/>
    </source>
</evidence>
<dbReference type="EMBL" id="DNWC01000045">
    <property type="protein sequence ID" value="HBJ07974.1"/>
    <property type="molecule type" value="Genomic_DNA"/>
</dbReference>
<comment type="caution">
    <text evidence="21">The sequence shown here is derived from an EMBL/GenBank/DDBJ whole genome shotgun (WGS) entry which is preliminary data.</text>
</comment>
<keyword evidence="12" id="KW-0573">Peptidoglycan synthesis</keyword>
<evidence type="ECO:0000256" key="15">
    <source>
        <dbReference type="ARBA" id="ARBA00023316"/>
    </source>
</evidence>
<dbReference type="GO" id="GO:0030288">
    <property type="term" value="C:outer membrane-bounded periplasmic space"/>
    <property type="evidence" value="ECO:0007669"/>
    <property type="project" value="TreeGrafter"/>
</dbReference>
<dbReference type="Pfam" id="PF00912">
    <property type="entry name" value="Transgly"/>
    <property type="match status" value="1"/>
</dbReference>
<dbReference type="InterPro" id="IPR001460">
    <property type="entry name" value="PCN-bd_Tpept"/>
</dbReference>
<dbReference type="InterPro" id="IPR036950">
    <property type="entry name" value="PBP_transglycosylase"/>
</dbReference>
<feature type="domain" description="Glycosyl transferase family 51" evidence="20">
    <location>
        <begin position="96"/>
        <end position="280"/>
    </location>
</feature>
<evidence type="ECO:0000259" key="20">
    <source>
        <dbReference type="Pfam" id="PF00912"/>
    </source>
</evidence>
<keyword evidence="6" id="KW-0121">Carboxypeptidase</keyword>
<dbReference type="PANTHER" id="PTHR32282:SF11">
    <property type="entry name" value="PENICILLIN-BINDING PROTEIN 1B"/>
    <property type="match status" value="1"/>
</dbReference>
<evidence type="ECO:0000256" key="8">
    <source>
        <dbReference type="ARBA" id="ARBA00022676"/>
    </source>
</evidence>
<comment type="subcellular location">
    <subcellularLocation>
        <location evidence="1">Cell membrane</location>
    </subcellularLocation>
</comment>
<sequence length="802" mass="91748">MKYMDTRKRVSCGLSVFRKIKGLFVTGWKRYKSLYQKSPWYKKIVQIILTFILLFIFYLFLVDINFLWLFGKSPGLASINHPQQNIASEIYSADSKLIGKYFRENRTPVKYEEISPIIINTLISTEDERFYKHFGVDIQGVFAAVKDMTHGKARGASTITQQLVKNMFKVRSQYSTGLLGYIPGVKLLIMKSKEWITAIKIEMFYTKQEILTMYFNTVDFGSNAYGIKTACKTYFNTTPKDITYEQAATLIGLLKATTTYNPRVNPKNSLKRRNVVLDNLQAHKIITKSQCDSLKQLPIRLHYNLESNYNGSALYFREAVAESLKEWCKDNDIDLYSDGLKIYTTIDTRMQAYAEEAVNKQMRIVQRNFDNHWGKINPWQDRNHREIPDFIENLARKTSAYKILEEKFPNDPDSVAFYLNKPHKLKVFDYRLGRKDTTFSTMDSIRYMERFMHCGFVAIEPQTGEVKAWVGDIDFDSWKYDKVLSKRQPGSTFKLFVYSEGFNKGLSPCDERIDQYIEWDVLEDGKPAKWIPHNANGIYTGDTMTLKAAFARSINTIAVQIAREAGIPNIIKTAHAMGIKTPLNETPAVSLGASDVSLLELVNAYGTVINDGMVHDPVMVTRIEDKNGKIIYRHKQEQKQALPYETAFLMTQMLMAGLTEPMGTSQALWGYDLFRYNTDFGGKTGTSSNHSDAWFVGVTPNLVGGCWVGGEHRSIHFRTGALGQGSRTALPVFGYFMEKVLADDSLSKYRARFPNPKQTISRSYQCRTPYPPIEPDSMDMETDSIAVSTDRYINKDSLVSEK</sequence>
<evidence type="ECO:0000256" key="3">
    <source>
        <dbReference type="ARBA" id="ARBA00007090"/>
    </source>
</evidence>
<evidence type="ECO:0000256" key="13">
    <source>
        <dbReference type="ARBA" id="ARBA00023136"/>
    </source>
</evidence>
<keyword evidence="13 18" id="KW-0472">Membrane</keyword>
<keyword evidence="18" id="KW-1133">Transmembrane helix</keyword>
<evidence type="ECO:0000256" key="7">
    <source>
        <dbReference type="ARBA" id="ARBA00022670"/>
    </source>
</evidence>
<dbReference type="SUPFAM" id="SSF53955">
    <property type="entry name" value="Lysozyme-like"/>
    <property type="match status" value="1"/>
</dbReference>
<dbReference type="GO" id="GO:0005886">
    <property type="term" value="C:plasma membrane"/>
    <property type="evidence" value="ECO:0007669"/>
    <property type="project" value="UniProtKB-SubCell"/>
</dbReference>
<gene>
    <name evidence="21" type="ORF">DDY73_03125</name>
</gene>
<dbReference type="InterPro" id="IPR050396">
    <property type="entry name" value="Glycosyltr_51/Transpeptidase"/>
</dbReference>
<dbReference type="GO" id="GO:0006508">
    <property type="term" value="P:proteolysis"/>
    <property type="evidence" value="ECO:0007669"/>
    <property type="project" value="UniProtKB-KW"/>
</dbReference>
<dbReference type="Gene3D" id="3.40.710.10">
    <property type="entry name" value="DD-peptidase/beta-lactamase superfamily"/>
    <property type="match status" value="2"/>
</dbReference>
<dbReference type="GO" id="GO:0071555">
    <property type="term" value="P:cell wall organization"/>
    <property type="evidence" value="ECO:0007669"/>
    <property type="project" value="UniProtKB-KW"/>
</dbReference>
<keyword evidence="5" id="KW-1003">Cell membrane</keyword>
<comment type="similarity">
    <text evidence="3">In the C-terminal section; belongs to the transpeptidase family.</text>
</comment>
<dbReference type="AlphaFoldDB" id="A0A354M0D5"/>
<dbReference type="GO" id="GO:0008658">
    <property type="term" value="F:penicillin binding"/>
    <property type="evidence" value="ECO:0007669"/>
    <property type="project" value="InterPro"/>
</dbReference>
<keyword evidence="8" id="KW-0328">Glycosyltransferase</keyword>
<name>A0A354M0D5_9BACT</name>
<evidence type="ECO:0000256" key="16">
    <source>
        <dbReference type="ARBA" id="ARBA00034000"/>
    </source>
</evidence>
<evidence type="ECO:0000256" key="4">
    <source>
        <dbReference type="ARBA" id="ARBA00007739"/>
    </source>
</evidence>
<evidence type="ECO:0000256" key="12">
    <source>
        <dbReference type="ARBA" id="ARBA00022984"/>
    </source>
</evidence>
<dbReference type="Gene3D" id="1.10.3810.10">
    <property type="entry name" value="Biosynthetic peptidoglycan transglycosylase-like"/>
    <property type="match status" value="1"/>
</dbReference>
<evidence type="ECO:0000256" key="18">
    <source>
        <dbReference type="SAM" id="Phobius"/>
    </source>
</evidence>
<accession>A0A354M0D5</accession>
<protein>
    <submittedName>
        <fullName evidence="21">Transglycosylase</fullName>
    </submittedName>
</protein>
<evidence type="ECO:0000256" key="5">
    <source>
        <dbReference type="ARBA" id="ARBA00022475"/>
    </source>
</evidence>
<dbReference type="PANTHER" id="PTHR32282">
    <property type="entry name" value="BINDING PROTEIN TRANSPEPTIDASE, PUTATIVE-RELATED"/>
    <property type="match status" value="1"/>
</dbReference>
<comment type="similarity">
    <text evidence="4">In the N-terminal section; belongs to the glycosyltransferase 51 family.</text>
</comment>
<evidence type="ECO:0000313" key="21">
    <source>
        <dbReference type="EMBL" id="HBJ07974.1"/>
    </source>
</evidence>